<dbReference type="PANTHER" id="PTHR43132:SF2">
    <property type="entry name" value="ARSENICAL RESISTANCE OPERON REPRESSOR ARSR-RELATED"/>
    <property type="match status" value="1"/>
</dbReference>
<dbReference type="InterPro" id="IPR036388">
    <property type="entry name" value="WH-like_DNA-bd_sf"/>
</dbReference>
<sequence>MADGVFAALSHPTRRAVLRELARRDWMLAGELADVLDVPGPTLSGHLRILREADLVLAERRGTTIRYSANASVVESAFAAFLQSLGVGRAAPPTE</sequence>
<keyword evidence="2" id="KW-0238">DNA-binding</keyword>
<dbReference type="Pfam" id="PF12840">
    <property type="entry name" value="HTH_20"/>
    <property type="match status" value="1"/>
</dbReference>
<dbReference type="Gene3D" id="1.10.10.10">
    <property type="entry name" value="Winged helix-like DNA-binding domain superfamily/Winged helix DNA-binding domain"/>
    <property type="match status" value="1"/>
</dbReference>
<organism evidence="5 6">
    <name type="scientific">Cellulomonas wangleii</name>
    <dbReference type="NCBI Taxonomy" id="2816956"/>
    <lineage>
        <taxon>Bacteria</taxon>
        <taxon>Bacillati</taxon>
        <taxon>Actinomycetota</taxon>
        <taxon>Actinomycetes</taxon>
        <taxon>Micrococcales</taxon>
        <taxon>Cellulomonadaceae</taxon>
        <taxon>Cellulomonas</taxon>
    </lineage>
</organism>
<dbReference type="EMBL" id="CP074405">
    <property type="protein sequence ID" value="QVI62321.1"/>
    <property type="molecule type" value="Genomic_DNA"/>
</dbReference>
<evidence type="ECO:0000313" key="6">
    <source>
        <dbReference type="Proteomes" id="UP000677804"/>
    </source>
</evidence>
<dbReference type="PANTHER" id="PTHR43132">
    <property type="entry name" value="ARSENICAL RESISTANCE OPERON REPRESSOR ARSR-RELATED"/>
    <property type="match status" value="1"/>
</dbReference>
<dbReference type="SMART" id="SM00418">
    <property type="entry name" value="HTH_ARSR"/>
    <property type="match status" value="1"/>
</dbReference>
<protein>
    <submittedName>
        <fullName evidence="5">Helix-turn-helix transcriptional regulator</fullName>
    </submittedName>
</protein>
<accession>A0ABX8D762</accession>
<dbReference type="NCBIfam" id="NF033788">
    <property type="entry name" value="HTH_metalloreg"/>
    <property type="match status" value="1"/>
</dbReference>
<dbReference type="CDD" id="cd00090">
    <property type="entry name" value="HTH_ARSR"/>
    <property type="match status" value="1"/>
</dbReference>
<dbReference type="PROSITE" id="PS50987">
    <property type="entry name" value="HTH_ARSR_2"/>
    <property type="match status" value="1"/>
</dbReference>
<keyword evidence="1" id="KW-0805">Transcription regulation</keyword>
<evidence type="ECO:0000256" key="1">
    <source>
        <dbReference type="ARBA" id="ARBA00023015"/>
    </source>
</evidence>
<dbReference type="RefSeq" id="WP_207339987.1">
    <property type="nucleotide sequence ID" value="NZ_CP074405.1"/>
</dbReference>
<feature type="domain" description="HTH arsR-type" evidence="4">
    <location>
        <begin position="1"/>
        <end position="89"/>
    </location>
</feature>
<dbReference type="InterPro" id="IPR001845">
    <property type="entry name" value="HTH_ArsR_DNA-bd_dom"/>
</dbReference>
<dbReference type="SUPFAM" id="SSF46785">
    <property type="entry name" value="Winged helix' DNA-binding domain"/>
    <property type="match status" value="1"/>
</dbReference>
<evidence type="ECO:0000259" key="4">
    <source>
        <dbReference type="PROSITE" id="PS50987"/>
    </source>
</evidence>
<dbReference type="InterPro" id="IPR051011">
    <property type="entry name" value="Metal_resp_trans_reg"/>
</dbReference>
<dbReference type="Proteomes" id="UP000677804">
    <property type="component" value="Chromosome"/>
</dbReference>
<reference evidence="5 6" key="1">
    <citation type="submission" date="2021-05" db="EMBL/GenBank/DDBJ databases">
        <title>Novel species in genus Cellulomonas.</title>
        <authorList>
            <person name="Zhang G."/>
        </authorList>
    </citation>
    <scope>NUCLEOTIDE SEQUENCE [LARGE SCALE GENOMIC DNA]</scope>
    <source>
        <strain evidence="6">zg-ZUI222</strain>
    </source>
</reference>
<keyword evidence="3" id="KW-0804">Transcription</keyword>
<gene>
    <name evidence="5" type="ORF">KG103_18275</name>
</gene>
<keyword evidence="6" id="KW-1185">Reference proteome</keyword>
<evidence type="ECO:0000313" key="5">
    <source>
        <dbReference type="EMBL" id="QVI62321.1"/>
    </source>
</evidence>
<dbReference type="InterPro" id="IPR036390">
    <property type="entry name" value="WH_DNA-bd_sf"/>
</dbReference>
<proteinExistence type="predicted"/>
<evidence type="ECO:0000256" key="3">
    <source>
        <dbReference type="ARBA" id="ARBA00023163"/>
    </source>
</evidence>
<evidence type="ECO:0000256" key="2">
    <source>
        <dbReference type="ARBA" id="ARBA00023125"/>
    </source>
</evidence>
<dbReference type="PRINTS" id="PR00778">
    <property type="entry name" value="HTHARSR"/>
</dbReference>
<dbReference type="InterPro" id="IPR011991">
    <property type="entry name" value="ArsR-like_HTH"/>
</dbReference>
<name>A0ABX8D762_9CELL</name>